<keyword evidence="3" id="KW-1185">Reference proteome</keyword>
<evidence type="ECO:0000256" key="1">
    <source>
        <dbReference type="SAM" id="Phobius"/>
    </source>
</evidence>
<feature type="transmembrane region" description="Helical" evidence="1">
    <location>
        <begin position="68"/>
        <end position="86"/>
    </location>
</feature>
<keyword evidence="1" id="KW-0812">Transmembrane</keyword>
<reference evidence="2 3" key="1">
    <citation type="submission" date="2016-10" db="EMBL/GenBank/DDBJ databases">
        <authorList>
            <person name="de Groot N.N."/>
        </authorList>
    </citation>
    <scope>NUCLEOTIDE SEQUENCE [LARGE SCALE GENOMIC DNA]</scope>
    <source>
        <strain evidence="2 3">DSM 26130</strain>
    </source>
</reference>
<accession>A0A1I2GAH0</accession>
<feature type="transmembrane region" description="Helical" evidence="1">
    <location>
        <begin position="37"/>
        <end position="56"/>
    </location>
</feature>
<dbReference type="EMBL" id="FOLQ01000031">
    <property type="protein sequence ID" value="SFF14502.1"/>
    <property type="molecule type" value="Genomic_DNA"/>
</dbReference>
<protein>
    <submittedName>
        <fullName evidence="2">Uncharacterized protein</fullName>
    </submittedName>
</protein>
<evidence type="ECO:0000313" key="2">
    <source>
        <dbReference type="EMBL" id="SFF14502.1"/>
    </source>
</evidence>
<dbReference type="AlphaFoldDB" id="A0A1I2GAH0"/>
<sequence length="165" mass="19479">MLLLFLVACLFFIYKIFDDDKVLYSQNHSKEFFDGAGVQAAFCATAILVVLEYLNIFVFKIPNDKFRLLLRYTLYLISPILFVIIINSVTTTNIKKGLAEYDVVFKYDGKQIQTDTNIVYIGATQNYLFLRERMTRKNYIYKIDKIDNLSMKKISYELGWIDWRK</sequence>
<keyword evidence="1" id="KW-0472">Membrane</keyword>
<name>A0A1I2GAH0_9BACT</name>
<gene>
    <name evidence="2" type="ORF">SAMN05216167_1312</name>
</gene>
<dbReference type="RefSeq" id="WP_093834230.1">
    <property type="nucleotide sequence ID" value="NZ_FOLQ01000031.1"/>
</dbReference>
<keyword evidence="1" id="KW-1133">Transmembrane helix</keyword>
<organism evidence="2 3">
    <name type="scientific">Spirosoma endophyticum</name>
    <dbReference type="NCBI Taxonomy" id="662367"/>
    <lineage>
        <taxon>Bacteria</taxon>
        <taxon>Pseudomonadati</taxon>
        <taxon>Bacteroidota</taxon>
        <taxon>Cytophagia</taxon>
        <taxon>Cytophagales</taxon>
        <taxon>Cytophagaceae</taxon>
        <taxon>Spirosoma</taxon>
    </lineage>
</organism>
<evidence type="ECO:0000313" key="3">
    <source>
        <dbReference type="Proteomes" id="UP000198598"/>
    </source>
</evidence>
<proteinExistence type="predicted"/>
<dbReference type="Proteomes" id="UP000198598">
    <property type="component" value="Unassembled WGS sequence"/>
</dbReference>